<dbReference type="Pfam" id="PF10823">
    <property type="entry name" value="DUF2568"/>
    <property type="match status" value="1"/>
</dbReference>
<dbReference type="RefSeq" id="WP_301160065.1">
    <property type="nucleotide sequence ID" value="NZ_JAUHQB010000003.1"/>
</dbReference>
<proteinExistence type="predicted"/>
<name>A0AB35MH71_9MICO</name>
<keyword evidence="1" id="KW-1133">Transmembrane helix</keyword>
<reference evidence="2 3" key="1">
    <citation type="submission" date="2023-06" db="EMBL/GenBank/DDBJ databases">
        <title>SYSU T0a273.</title>
        <authorList>
            <person name="Gao L."/>
            <person name="Fang B.-Z."/>
            <person name="Li W.-J."/>
        </authorList>
    </citation>
    <scope>NUCLEOTIDE SEQUENCE [LARGE SCALE GENOMIC DNA]</scope>
    <source>
        <strain evidence="2 3">SYSU T0a273</strain>
    </source>
</reference>
<gene>
    <name evidence="2" type="ORF">QQ002_06215</name>
</gene>
<evidence type="ECO:0000313" key="2">
    <source>
        <dbReference type="EMBL" id="MDN4483128.1"/>
    </source>
</evidence>
<sequence length="120" mass="11942">MIATNLAVRFLLEVAGLAALAYAGTQVADGAWGWVLAAVLPAAMIAVWARVAAPKARTGLSQETRQRLGSGILLLAAVALAIAGAPGLAVAYAVAVVVNTVLLGVLGANDTLAAVEAVAR</sequence>
<dbReference type="AlphaFoldDB" id="A0AB35MH71"/>
<evidence type="ECO:0000256" key="1">
    <source>
        <dbReference type="SAM" id="Phobius"/>
    </source>
</evidence>
<feature type="transmembrane region" description="Helical" evidence="1">
    <location>
        <begin position="7"/>
        <end position="25"/>
    </location>
</feature>
<dbReference type="EMBL" id="JAUHQB010000003">
    <property type="protein sequence ID" value="MDN4483128.1"/>
    <property type="molecule type" value="Genomic_DNA"/>
</dbReference>
<evidence type="ECO:0000313" key="3">
    <source>
        <dbReference type="Proteomes" id="UP001172756"/>
    </source>
</evidence>
<keyword evidence="1" id="KW-0812">Transmembrane</keyword>
<protein>
    <submittedName>
        <fullName evidence="2">DUF2568 domain-containing protein</fullName>
    </submittedName>
</protein>
<dbReference type="InterPro" id="IPR021214">
    <property type="entry name" value="DUF2568"/>
</dbReference>
<feature type="transmembrane region" description="Helical" evidence="1">
    <location>
        <begin position="31"/>
        <end position="51"/>
    </location>
</feature>
<organism evidence="2 3">
    <name type="scientific">Demequina lignilytica</name>
    <dbReference type="NCBI Taxonomy" id="3051663"/>
    <lineage>
        <taxon>Bacteria</taxon>
        <taxon>Bacillati</taxon>
        <taxon>Actinomycetota</taxon>
        <taxon>Actinomycetes</taxon>
        <taxon>Micrococcales</taxon>
        <taxon>Demequinaceae</taxon>
        <taxon>Demequina</taxon>
    </lineage>
</organism>
<comment type="caution">
    <text evidence="2">The sequence shown here is derived from an EMBL/GenBank/DDBJ whole genome shotgun (WGS) entry which is preliminary data.</text>
</comment>
<accession>A0AB35MH71</accession>
<feature type="transmembrane region" description="Helical" evidence="1">
    <location>
        <begin position="72"/>
        <end position="95"/>
    </location>
</feature>
<keyword evidence="1" id="KW-0472">Membrane</keyword>
<dbReference type="Proteomes" id="UP001172756">
    <property type="component" value="Unassembled WGS sequence"/>
</dbReference>